<proteinExistence type="predicted"/>
<feature type="transmembrane region" description="Helical" evidence="7">
    <location>
        <begin position="271"/>
        <end position="296"/>
    </location>
</feature>
<dbReference type="Proteomes" id="UP001524502">
    <property type="component" value="Unassembled WGS sequence"/>
</dbReference>
<dbReference type="InterPro" id="IPR044566">
    <property type="entry name" value="RMV1-like"/>
</dbReference>
<feature type="transmembrane region" description="Helical" evidence="7">
    <location>
        <begin position="467"/>
        <end position="488"/>
    </location>
</feature>
<feature type="transmembrane region" description="Helical" evidence="7">
    <location>
        <begin position="200"/>
        <end position="221"/>
    </location>
</feature>
<feature type="transmembrane region" description="Helical" evidence="7">
    <location>
        <begin position="135"/>
        <end position="153"/>
    </location>
</feature>
<feature type="transmembrane region" description="Helical" evidence="7">
    <location>
        <begin position="512"/>
        <end position="534"/>
    </location>
</feature>
<reference evidence="8 9" key="1">
    <citation type="submission" date="2022-06" db="EMBL/GenBank/DDBJ databases">
        <title>Isolation of gut microbiota from human fecal samples.</title>
        <authorList>
            <person name="Pamer E.G."/>
            <person name="Barat B."/>
            <person name="Waligurski E."/>
            <person name="Medina S."/>
            <person name="Paddock L."/>
            <person name="Mostad J."/>
        </authorList>
    </citation>
    <scope>NUCLEOTIDE SEQUENCE [LARGE SCALE GENOMIC DNA]</scope>
    <source>
        <strain evidence="8 9">SL.3.17</strain>
    </source>
</reference>
<feature type="transmembrane region" description="Helical" evidence="7">
    <location>
        <begin position="54"/>
        <end position="72"/>
    </location>
</feature>
<evidence type="ECO:0000256" key="7">
    <source>
        <dbReference type="SAM" id="Phobius"/>
    </source>
</evidence>
<dbReference type="RefSeq" id="WP_256131474.1">
    <property type="nucleotide sequence ID" value="NZ_JANFXK010000005.1"/>
</dbReference>
<feature type="transmembrane region" description="Helical" evidence="7">
    <location>
        <begin position="233"/>
        <end position="251"/>
    </location>
</feature>
<keyword evidence="6 7" id="KW-0472">Membrane</keyword>
<evidence type="ECO:0000256" key="4">
    <source>
        <dbReference type="ARBA" id="ARBA00022692"/>
    </source>
</evidence>
<feature type="transmembrane region" description="Helical" evidence="7">
    <location>
        <begin position="160"/>
        <end position="180"/>
    </location>
</feature>
<dbReference type="Gene3D" id="1.20.1740.10">
    <property type="entry name" value="Amino acid/polyamine transporter I"/>
    <property type="match status" value="1"/>
</dbReference>
<sequence length="559" mass="61039">MSKSGKEQAVNIYDNSKIVPQNVRLYTMVFLIFSFCCGGCFGIEDIICVSGPGLGLLLILLLPIFWAAPQALTAAELGSALPYTGGFYKWIQRGMGEFWGFCAGWCRTLAQYFEMGGYVVLGVSYLSLAVEMTEAQAYMVKAAVIIIITIINLRGIKDVGAVTTGIAILVLVAFAAITVLGFMNWNQSPFEPFYNTDEGFLWSLSGSLAIAMWVYSGFTSVSTVAGDCKDKSVVWKGLLIGIPMIAAVYFLPTIATLGSVGQWADWGPDGINYMTVAAQFAGPAFGIGFAIIAFLANVSTYNTAMTTLSRGFYAIAEDCLAPKVLTKVSKKKGIPVFATLTISVFTLISVQYSFTALITITVTLVIVDYVLIWIAGIRLRIKEPDLPRPFKVPGNTAVFVCMVTPGILIAAFSLLINGADYFLGGMLGLILVPILYVIIKRVCGGLHRLDPVRHPINPKTKLCYGDLFRIAQIFLVFVVLGLIAYFFMPIYEGSWGPEYYAETYGVANAYEIITQGILWVTVAYAVIAVVLIILDRKLDPKDQRPEVESFVLQKQSSEE</sequence>
<feature type="transmembrane region" description="Helical" evidence="7">
    <location>
        <begin position="333"/>
        <end position="350"/>
    </location>
</feature>
<feature type="transmembrane region" description="Helical" evidence="7">
    <location>
        <begin position="396"/>
        <end position="415"/>
    </location>
</feature>
<dbReference type="Pfam" id="PF13520">
    <property type="entry name" value="AA_permease_2"/>
    <property type="match status" value="1"/>
</dbReference>
<feature type="transmembrane region" description="Helical" evidence="7">
    <location>
        <begin position="356"/>
        <end position="375"/>
    </location>
</feature>
<evidence type="ECO:0000256" key="6">
    <source>
        <dbReference type="ARBA" id="ARBA00023136"/>
    </source>
</evidence>
<keyword evidence="4 7" id="KW-0812">Transmembrane</keyword>
<dbReference type="InterPro" id="IPR002293">
    <property type="entry name" value="AA/rel_permease1"/>
</dbReference>
<accession>A0ABT1RM71</accession>
<evidence type="ECO:0000256" key="3">
    <source>
        <dbReference type="ARBA" id="ARBA00022475"/>
    </source>
</evidence>
<gene>
    <name evidence="8" type="ORF">NE619_06075</name>
</gene>
<evidence type="ECO:0000313" key="9">
    <source>
        <dbReference type="Proteomes" id="UP001524502"/>
    </source>
</evidence>
<keyword evidence="3" id="KW-1003">Cell membrane</keyword>
<organism evidence="8 9">
    <name type="scientific">Anaerovorax odorimutans</name>
    <dbReference type="NCBI Taxonomy" id="109327"/>
    <lineage>
        <taxon>Bacteria</taxon>
        <taxon>Bacillati</taxon>
        <taxon>Bacillota</taxon>
        <taxon>Clostridia</taxon>
        <taxon>Peptostreptococcales</taxon>
        <taxon>Anaerovoracaceae</taxon>
        <taxon>Anaerovorax</taxon>
    </lineage>
</organism>
<keyword evidence="5 7" id="KW-1133">Transmembrane helix</keyword>
<feature type="transmembrane region" description="Helical" evidence="7">
    <location>
        <begin position="23"/>
        <end position="42"/>
    </location>
</feature>
<feature type="transmembrane region" description="Helical" evidence="7">
    <location>
        <begin position="421"/>
        <end position="439"/>
    </location>
</feature>
<name>A0ABT1RM71_9FIRM</name>
<dbReference type="PANTHER" id="PTHR45826:SF2">
    <property type="entry name" value="AMINO ACID TRANSPORTER"/>
    <property type="match status" value="1"/>
</dbReference>
<comment type="subcellular location">
    <subcellularLocation>
        <location evidence="1">Cell membrane</location>
        <topology evidence="1">Multi-pass membrane protein</topology>
    </subcellularLocation>
</comment>
<comment type="caution">
    <text evidence="8">The sequence shown here is derived from an EMBL/GenBank/DDBJ whole genome shotgun (WGS) entry which is preliminary data.</text>
</comment>
<dbReference type="PANTHER" id="PTHR45826">
    <property type="entry name" value="POLYAMINE TRANSPORTER PUT1"/>
    <property type="match status" value="1"/>
</dbReference>
<evidence type="ECO:0000256" key="2">
    <source>
        <dbReference type="ARBA" id="ARBA00022448"/>
    </source>
</evidence>
<keyword evidence="9" id="KW-1185">Reference proteome</keyword>
<keyword evidence="2" id="KW-0813">Transport</keyword>
<evidence type="ECO:0000256" key="5">
    <source>
        <dbReference type="ARBA" id="ARBA00022989"/>
    </source>
</evidence>
<dbReference type="EMBL" id="JANFXK010000005">
    <property type="protein sequence ID" value="MCQ4636290.1"/>
    <property type="molecule type" value="Genomic_DNA"/>
</dbReference>
<evidence type="ECO:0000313" key="8">
    <source>
        <dbReference type="EMBL" id="MCQ4636290.1"/>
    </source>
</evidence>
<protein>
    <submittedName>
        <fullName evidence="8">APC family permease</fullName>
    </submittedName>
</protein>
<evidence type="ECO:0000256" key="1">
    <source>
        <dbReference type="ARBA" id="ARBA00004651"/>
    </source>
</evidence>